<dbReference type="PROSITE" id="PS50110">
    <property type="entry name" value="RESPONSE_REGULATORY"/>
    <property type="match status" value="1"/>
</dbReference>
<dbReference type="Proteomes" id="UP000019151">
    <property type="component" value="Chromosome"/>
</dbReference>
<feature type="domain" description="OmpR/PhoB-type" evidence="5">
    <location>
        <begin position="144"/>
        <end position="243"/>
    </location>
</feature>
<proteinExistence type="predicted"/>
<dbReference type="OrthoDB" id="9802426at2"/>
<protein>
    <submittedName>
        <fullName evidence="6">Transcriptional regulator domain-containing protein</fullName>
    </submittedName>
</protein>
<dbReference type="KEGG" id="gba:J421_1888"/>
<dbReference type="FunCoup" id="W0RGG3">
    <property type="interactions" value="30"/>
</dbReference>
<dbReference type="Pfam" id="PF00486">
    <property type="entry name" value="Trans_reg_C"/>
    <property type="match status" value="1"/>
</dbReference>
<reference evidence="6 7" key="1">
    <citation type="journal article" date="2014" name="Genome Announc.">
        <title>Genome Sequence and Methylome of Soil Bacterium Gemmatirosa kalamazoonensis KBS708T, a Member of the Rarely Cultivated Gemmatimonadetes Phylum.</title>
        <authorList>
            <person name="Debruyn J.M."/>
            <person name="Radosevich M."/>
            <person name="Wommack K.E."/>
            <person name="Polson S.W."/>
            <person name="Hauser L.J."/>
            <person name="Fawaz M.N."/>
            <person name="Korlach J."/>
            <person name="Tsai Y.C."/>
        </authorList>
    </citation>
    <scope>NUCLEOTIDE SEQUENCE [LARGE SCALE GENOMIC DNA]</scope>
    <source>
        <strain evidence="6 7">KBS708</strain>
    </source>
</reference>
<dbReference type="GO" id="GO:0006355">
    <property type="term" value="P:regulation of DNA-templated transcription"/>
    <property type="evidence" value="ECO:0007669"/>
    <property type="project" value="InterPro"/>
</dbReference>
<dbReference type="SUPFAM" id="SSF52172">
    <property type="entry name" value="CheY-like"/>
    <property type="match status" value="1"/>
</dbReference>
<dbReference type="Gene3D" id="1.10.10.10">
    <property type="entry name" value="Winged helix-like DNA-binding domain superfamily/Winged helix DNA-binding domain"/>
    <property type="match status" value="1"/>
</dbReference>
<dbReference type="GO" id="GO:0000976">
    <property type="term" value="F:transcription cis-regulatory region binding"/>
    <property type="evidence" value="ECO:0007669"/>
    <property type="project" value="TreeGrafter"/>
</dbReference>
<keyword evidence="2" id="KW-0597">Phosphoprotein</keyword>
<dbReference type="AlphaFoldDB" id="W0RGG3"/>
<organism evidence="6 7">
    <name type="scientific">Gemmatirosa kalamazoonensis</name>
    <dbReference type="NCBI Taxonomy" id="861299"/>
    <lineage>
        <taxon>Bacteria</taxon>
        <taxon>Pseudomonadati</taxon>
        <taxon>Gemmatimonadota</taxon>
        <taxon>Gemmatimonadia</taxon>
        <taxon>Gemmatimonadales</taxon>
        <taxon>Gemmatimonadaceae</taxon>
        <taxon>Gemmatirosa</taxon>
    </lineage>
</organism>
<dbReference type="InParanoid" id="W0RGG3"/>
<evidence type="ECO:0000313" key="6">
    <source>
        <dbReference type="EMBL" id="AHG89425.1"/>
    </source>
</evidence>
<dbReference type="GO" id="GO:0005829">
    <property type="term" value="C:cytosol"/>
    <property type="evidence" value="ECO:0007669"/>
    <property type="project" value="TreeGrafter"/>
</dbReference>
<evidence type="ECO:0000256" key="1">
    <source>
        <dbReference type="ARBA" id="ARBA00023125"/>
    </source>
</evidence>
<sequence length="252" mass="27614">MASATLTMLVVDDEPQIRRLLRNALTAGPVDASADAEPAAEVRVIEAGTGQEGIDLAAAESPALVVLDLGLPDMPGIDVCREIRRWLDAPIVVLSARHTDTEKAALLDAGADDYITKPFSTVELLARVRVQLRRARAGSASASATVVTFGDFAVDLPRRRVERAGAPLHLTRTEWALLRTFVLHPRQTLTHGQLFREVWGTSEGDPQQYLRVYVGHLRRKIEADPVRPRFIQTDPGVGYRFEPDGATPIRDA</sequence>
<dbReference type="SMART" id="SM00448">
    <property type="entry name" value="REC"/>
    <property type="match status" value="1"/>
</dbReference>
<feature type="domain" description="Response regulatory" evidence="4">
    <location>
        <begin position="7"/>
        <end position="132"/>
    </location>
</feature>
<dbReference type="Gene3D" id="3.40.50.2300">
    <property type="match status" value="1"/>
</dbReference>
<dbReference type="Gene3D" id="6.10.250.690">
    <property type="match status" value="1"/>
</dbReference>
<dbReference type="GO" id="GO:0032993">
    <property type="term" value="C:protein-DNA complex"/>
    <property type="evidence" value="ECO:0007669"/>
    <property type="project" value="TreeGrafter"/>
</dbReference>
<dbReference type="CDD" id="cd00383">
    <property type="entry name" value="trans_reg_C"/>
    <property type="match status" value="1"/>
</dbReference>
<evidence type="ECO:0000259" key="5">
    <source>
        <dbReference type="PROSITE" id="PS51755"/>
    </source>
</evidence>
<dbReference type="PROSITE" id="PS51755">
    <property type="entry name" value="OMPR_PHOB"/>
    <property type="match status" value="1"/>
</dbReference>
<dbReference type="InterPro" id="IPR001867">
    <property type="entry name" value="OmpR/PhoB-type_DNA-bd"/>
</dbReference>
<gene>
    <name evidence="6" type="ORF">J421_1888</name>
</gene>
<dbReference type="RefSeq" id="WP_025410923.1">
    <property type="nucleotide sequence ID" value="NZ_CP007128.1"/>
</dbReference>
<dbReference type="GO" id="GO:0000156">
    <property type="term" value="F:phosphorelay response regulator activity"/>
    <property type="evidence" value="ECO:0007669"/>
    <property type="project" value="TreeGrafter"/>
</dbReference>
<evidence type="ECO:0000259" key="4">
    <source>
        <dbReference type="PROSITE" id="PS50110"/>
    </source>
</evidence>
<accession>W0RGG3</accession>
<evidence type="ECO:0000256" key="2">
    <source>
        <dbReference type="PROSITE-ProRule" id="PRU00169"/>
    </source>
</evidence>
<dbReference type="PATRIC" id="fig|861299.3.peg.1920"/>
<dbReference type="STRING" id="861299.J421_1888"/>
<dbReference type="InterPro" id="IPR001789">
    <property type="entry name" value="Sig_transdc_resp-reg_receiver"/>
</dbReference>
<dbReference type="InterPro" id="IPR011006">
    <property type="entry name" value="CheY-like_superfamily"/>
</dbReference>
<feature type="DNA-binding region" description="OmpR/PhoB-type" evidence="3">
    <location>
        <begin position="144"/>
        <end position="243"/>
    </location>
</feature>
<dbReference type="HOGENOM" id="CLU_000445_30_4_0"/>
<dbReference type="Pfam" id="PF00072">
    <property type="entry name" value="Response_reg"/>
    <property type="match status" value="1"/>
</dbReference>
<dbReference type="EMBL" id="CP007128">
    <property type="protein sequence ID" value="AHG89425.1"/>
    <property type="molecule type" value="Genomic_DNA"/>
</dbReference>
<dbReference type="PANTHER" id="PTHR48111">
    <property type="entry name" value="REGULATOR OF RPOS"/>
    <property type="match status" value="1"/>
</dbReference>
<keyword evidence="7" id="KW-1185">Reference proteome</keyword>
<dbReference type="eggNOG" id="COG0745">
    <property type="taxonomic scope" value="Bacteria"/>
</dbReference>
<dbReference type="PANTHER" id="PTHR48111:SF50">
    <property type="entry name" value="KDP OPERON TRANSCRIPTIONAL REGULATORY PROTEIN KDPE"/>
    <property type="match status" value="1"/>
</dbReference>
<feature type="modified residue" description="4-aspartylphosphate" evidence="2">
    <location>
        <position position="68"/>
    </location>
</feature>
<dbReference type="InterPro" id="IPR036388">
    <property type="entry name" value="WH-like_DNA-bd_sf"/>
</dbReference>
<keyword evidence="1 3" id="KW-0238">DNA-binding</keyword>
<evidence type="ECO:0000313" key="7">
    <source>
        <dbReference type="Proteomes" id="UP000019151"/>
    </source>
</evidence>
<evidence type="ECO:0000256" key="3">
    <source>
        <dbReference type="PROSITE-ProRule" id="PRU01091"/>
    </source>
</evidence>
<dbReference type="InterPro" id="IPR039420">
    <property type="entry name" value="WalR-like"/>
</dbReference>
<name>W0RGG3_9BACT</name>
<dbReference type="SMART" id="SM00862">
    <property type="entry name" value="Trans_reg_C"/>
    <property type="match status" value="1"/>
</dbReference>